<keyword evidence="1" id="KW-0677">Repeat</keyword>
<dbReference type="PROSITE" id="PS51371">
    <property type="entry name" value="CBS"/>
    <property type="match status" value="2"/>
</dbReference>
<feature type="domain" description="CBS" evidence="3">
    <location>
        <begin position="13"/>
        <end position="72"/>
    </location>
</feature>
<dbReference type="SMART" id="SM00116">
    <property type="entry name" value="CBS"/>
    <property type="match status" value="2"/>
</dbReference>
<dbReference type="SUPFAM" id="SSF54631">
    <property type="entry name" value="CBS-domain pair"/>
    <property type="match status" value="1"/>
</dbReference>
<evidence type="ECO:0000259" key="3">
    <source>
        <dbReference type="PROSITE" id="PS51371"/>
    </source>
</evidence>
<comment type="caution">
    <text evidence="4">The sequence shown here is derived from an EMBL/GenBank/DDBJ whole genome shotgun (WGS) entry which is preliminary data.</text>
</comment>
<dbReference type="InterPro" id="IPR000644">
    <property type="entry name" value="CBS_dom"/>
</dbReference>
<evidence type="ECO:0000313" key="5">
    <source>
        <dbReference type="Proteomes" id="UP000295341"/>
    </source>
</evidence>
<organism evidence="4 5">
    <name type="scientific">Panacagrimonas perspica</name>
    <dbReference type="NCBI Taxonomy" id="381431"/>
    <lineage>
        <taxon>Bacteria</taxon>
        <taxon>Pseudomonadati</taxon>
        <taxon>Pseudomonadota</taxon>
        <taxon>Gammaproteobacteria</taxon>
        <taxon>Nevskiales</taxon>
        <taxon>Nevskiaceae</taxon>
        <taxon>Panacagrimonas</taxon>
    </lineage>
</organism>
<dbReference type="EMBL" id="SOBT01000012">
    <property type="protein sequence ID" value="TDU24160.1"/>
    <property type="molecule type" value="Genomic_DNA"/>
</dbReference>
<protein>
    <submittedName>
        <fullName evidence="4">CBS domain protein</fullName>
    </submittedName>
</protein>
<name>A0A4S3K8I9_9GAMM</name>
<dbReference type="OrthoDB" id="9790355at2"/>
<dbReference type="CDD" id="cd04629">
    <property type="entry name" value="CBS_pair_bac"/>
    <property type="match status" value="1"/>
</dbReference>
<keyword evidence="5" id="KW-1185">Reference proteome</keyword>
<proteinExistence type="predicted"/>
<dbReference type="Proteomes" id="UP000295341">
    <property type="component" value="Unassembled WGS sequence"/>
</dbReference>
<dbReference type="AlphaFoldDB" id="A0A4S3K8I9"/>
<sequence>MAKLDSVVVRDYMTPVEKLVKFAPHTEVMAAINLLVKHHISGSPVVDANGQVVGMLSEMDCMQVGLIAAEDTCVAGPVSQFMKGNVISVSPDDSLTQLAQMFLSKPFRRYPVMENGKLVGQISRSDVLKAISSLC</sequence>
<reference evidence="4 5" key="1">
    <citation type="submission" date="2019-03" db="EMBL/GenBank/DDBJ databases">
        <title>Genomic Encyclopedia of Type Strains, Phase IV (KMG-IV): sequencing the most valuable type-strain genomes for metagenomic binning, comparative biology and taxonomic classification.</title>
        <authorList>
            <person name="Goeker M."/>
        </authorList>
    </citation>
    <scope>NUCLEOTIDE SEQUENCE [LARGE SCALE GENOMIC DNA]</scope>
    <source>
        <strain evidence="4 5">DSM 26377</strain>
    </source>
</reference>
<dbReference type="InterPro" id="IPR044729">
    <property type="entry name" value="CBS_bac"/>
</dbReference>
<evidence type="ECO:0000256" key="1">
    <source>
        <dbReference type="ARBA" id="ARBA00022737"/>
    </source>
</evidence>
<dbReference type="PANTHER" id="PTHR48108">
    <property type="entry name" value="CBS DOMAIN-CONTAINING PROTEIN CBSX2, CHLOROPLASTIC"/>
    <property type="match status" value="1"/>
</dbReference>
<evidence type="ECO:0000313" key="4">
    <source>
        <dbReference type="EMBL" id="TDU24160.1"/>
    </source>
</evidence>
<keyword evidence="2" id="KW-0129">CBS domain</keyword>
<accession>A0A4S3K8I9</accession>
<dbReference type="Gene3D" id="3.10.580.10">
    <property type="entry name" value="CBS-domain"/>
    <property type="match status" value="2"/>
</dbReference>
<dbReference type="InterPro" id="IPR046342">
    <property type="entry name" value="CBS_dom_sf"/>
</dbReference>
<feature type="domain" description="CBS" evidence="3">
    <location>
        <begin position="82"/>
        <end position="135"/>
    </location>
</feature>
<dbReference type="InterPro" id="IPR051462">
    <property type="entry name" value="CBS_domain-containing"/>
</dbReference>
<gene>
    <name evidence="4" type="ORF">DFR24_4424</name>
</gene>
<evidence type="ECO:0000256" key="2">
    <source>
        <dbReference type="PROSITE-ProRule" id="PRU00703"/>
    </source>
</evidence>
<dbReference type="RefSeq" id="WP_133883582.1">
    <property type="nucleotide sequence ID" value="NZ_MWIN01000003.1"/>
</dbReference>
<dbReference type="Pfam" id="PF00571">
    <property type="entry name" value="CBS"/>
    <property type="match status" value="2"/>
</dbReference>
<dbReference type="PANTHER" id="PTHR48108:SF26">
    <property type="entry name" value="CBS DOMAIN-CONTAINING PROTEIN DDB_G0289609"/>
    <property type="match status" value="1"/>
</dbReference>